<evidence type="ECO:0000256" key="6">
    <source>
        <dbReference type="ARBA" id="ARBA00022643"/>
    </source>
</evidence>
<dbReference type="InterPro" id="IPR054765">
    <property type="entry name" value="SLBB_dom"/>
</dbReference>
<evidence type="ECO:0000313" key="15">
    <source>
        <dbReference type="Proteomes" id="UP001227230"/>
    </source>
</evidence>
<keyword evidence="6" id="KW-0288">FMN</keyword>
<sequence length="1401" mass="159152">MWLKVEGFKDLVRSWWQGIEVRGSGSYKLATKMKEVKQKLKTWNREVFGKLETNKSVALQQVEFWDREESGRILTVEETELKKEAKENYRKWVTIEETHWRQLSREIWLKEGDRNTGFFHRMASAHRRNNQLERIKINGEWLLEEQEIREGIASTFQSLLSEDMGWKADIRGLRLDRISQQEAETLERPFTEEEIYVALMEMNGDKAPGPDGFTMAFWQSCWDFIKEEIMEMFKDFYDHSSFLKSLNNTFLVLIPKKSGAEDLRDFRPISLLGGLYKLLAKVLANKLKKVVGKVVSTSQNAFVKGRQILDASLIANEVIDTWQKQKEKGIICKLDIEKAYDNINWKFLVKVLHKMGFGSKWVGWMWSCLSSAKFSVLVNGVPAGFFPSTKGLRQGDPLSPYLFIMGMEVLDVLIRRAVEGGFLSGCNIRGGSGPSLNISHLFFADDTMVFCEAKKDHLTYLGWILFWFEAASGLRINLAKSEIIPVGEVAEVEELAVELGCRVGTLPSQYLGLPLGAPNRAPYIWDGVEERVRRRLALWKRQYISKGGRVTLIKSTLASMPIYQMSIFRMPKVVVRRIEKVQRDFLWGGGNMERKVHLVKWEVVCTDKDKGGLGLRKLALLNKALLGKWIWRYAGEKNILWRQVIKVKYGQEGLDWRPKKGNGTIGVGVWKEIWKESDWCWDNMSFRVGKGNMICFWTDVWCSDSSLAQRFPHLFGMAAHKSLTVEEMWDRNSGQGNWNLHFLRDFNDWEIELVGEFLHILRGCKPSLEEDSVIWRKGRSGQFRVKEAYRLLTNSDVMGFPYKSIWVARVPTKAAFFAWEASWGKVLTLDSLQRRGFQLPNRCFLCECEEESVNHILIYCTVVVRALWDIVFGLVDVKWVSPGTVKEVLASWRGSWVGKKRKKIWDAIPLCIFWTAPIRGILTLQRMALVSRQSKKWGPGCRAFSTQAATTASASQPPPPPPPPEKTHFGGLKDEDRIFTNLYGLHDPFLKGAMKRGDWYRTKDIVLKGSDWIVNEMKKSGLRGRGGAGFPSGLKWSFMPKVSDGRPSYLVVNADESEPGTCKDREIMRHDPHKLLEGCLIAGVGMRATTAYIYIRGEYVNERKNLERARKEAYEAGLLGKNACGSGYDFDVHIHYGAGAYICGEETALLESLEGKQGKPRLKPPFPANAGLYGCPTTVTNVETVAVSPTILRRGPEWFAGFGRKNNAGTKLYCVSGHVNKPCTVEEEMSIPLKELIERHCGGVRGGWDNLLAVIPGGSSVPLLPKHICDDVLMDYDALKAVQSGLGTAAVIVMDKSTDVVDAIARLSYFYKHESCGQCTPCREGTGWLLMMMERLKVGNANLEEIDMLQEVTKQIEGHTICALGDAAAWPVQGLIRHFRPELERRIRERAERELLEVAAA</sequence>
<dbReference type="InterPro" id="IPR000477">
    <property type="entry name" value="RT_dom"/>
</dbReference>
<dbReference type="InterPro" id="IPR043502">
    <property type="entry name" value="DNA/RNA_pol_sf"/>
</dbReference>
<feature type="region of interest" description="Disordered" evidence="12">
    <location>
        <begin position="948"/>
        <end position="971"/>
    </location>
</feature>
<evidence type="ECO:0000256" key="10">
    <source>
        <dbReference type="ARBA" id="ARBA00023014"/>
    </source>
</evidence>
<keyword evidence="15" id="KW-1185">Reference proteome</keyword>
<comment type="cofactor">
    <cofactor evidence="2">
        <name>[4Fe-4S] cluster</name>
        <dbReference type="ChEBI" id="CHEBI:49883"/>
    </cofactor>
</comment>
<dbReference type="InterPro" id="IPR050837">
    <property type="entry name" value="ComplexI_51kDa_subunit"/>
</dbReference>
<keyword evidence="4" id="KW-0004">4Fe-4S</keyword>
<dbReference type="CDD" id="cd01650">
    <property type="entry name" value="RT_nLTR_like"/>
    <property type="match status" value="1"/>
</dbReference>
<keyword evidence="7" id="KW-0479">Metal-binding</keyword>
<dbReference type="InterPro" id="IPR037207">
    <property type="entry name" value="Nuop51_4Fe4S-bd_sf"/>
</dbReference>
<proteinExistence type="inferred from homology"/>
<comment type="similarity">
    <text evidence="3">Belongs to the complex I 51 kDa subunit family.</text>
</comment>
<dbReference type="Pfam" id="PF10589">
    <property type="entry name" value="NADH_4Fe-4S"/>
    <property type="match status" value="1"/>
</dbReference>
<feature type="domain" description="Reverse transcriptase" evidence="13">
    <location>
        <begin position="235"/>
        <end position="515"/>
    </location>
</feature>
<evidence type="ECO:0000256" key="1">
    <source>
        <dbReference type="ARBA" id="ARBA00001917"/>
    </source>
</evidence>
<dbReference type="Pfam" id="PF01512">
    <property type="entry name" value="Complex1_51K"/>
    <property type="match status" value="1"/>
</dbReference>
<gene>
    <name evidence="14" type="ORF">VitviT2T_030560</name>
</gene>
<dbReference type="PROSITE" id="PS50878">
    <property type="entry name" value="RT_POL"/>
    <property type="match status" value="1"/>
</dbReference>
<dbReference type="InterPro" id="IPR019575">
    <property type="entry name" value="Nuop51_4Fe4S-bd"/>
</dbReference>
<organism evidence="14 15">
    <name type="scientific">Vitis vinifera</name>
    <name type="common">Grape</name>
    <dbReference type="NCBI Taxonomy" id="29760"/>
    <lineage>
        <taxon>Eukaryota</taxon>
        <taxon>Viridiplantae</taxon>
        <taxon>Streptophyta</taxon>
        <taxon>Embryophyta</taxon>
        <taxon>Tracheophyta</taxon>
        <taxon>Spermatophyta</taxon>
        <taxon>Magnoliopsida</taxon>
        <taxon>eudicotyledons</taxon>
        <taxon>Gunneridae</taxon>
        <taxon>Pentapetalae</taxon>
        <taxon>rosids</taxon>
        <taxon>Vitales</taxon>
        <taxon>Vitaceae</taxon>
        <taxon>Viteae</taxon>
        <taxon>Vitis</taxon>
    </lineage>
</organism>
<dbReference type="Gene3D" id="3.10.20.600">
    <property type="match status" value="1"/>
</dbReference>
<dbReference type="Gene3D" id="3.40.50.11540">
    <property type="entry name" value="NADH-ubiquinone oxidoreductase 51kDa subunit"/>
    <property type="match status" value="1"/>
</dbReference>
<keyword evidence="10" id="KW-0411">Iron-sulfur</keyword>
<dbReference type="Pfam" id="PF00078">
    <property type="entry name" value="RVT_1"/>
    <property type="match status" value="1"/>
</dbReference>
<dbReference type="InterPro" id="IPR037225">
    <property type="entry name" value="Nuo51_FMN-bd_sf"/>
</dbReference>
<dbReference type="SMART" id="SM00928">
    <property type="entry name" value="NADH_4Fe-4S"/>
    <property type="match status" value="1"/>
</dbReference>
<dbReference type="PROSITE" id="PS00645">
    <property type="entry name" value="COMPLEX1_51K_2"/>
    <property type="match status" value="1"/>
</dbReference>
<accession>A0ABY9E194</accession>
<evidence type="ECO:0000256" key="7">
    <source>
        <dbReference type="ARBA" id="ARBA00022723"/>
    </source>
</evidence>
<reference evidence="14 15" key="1">
    <citation type="journal article" date="2023" name="Hortic Res">
        <title>The complete reference genome for grapevine (Vitis vinifera L.) genetics and breeding.</title>
        <authorList>
            <person name="Shi X."/>
            <person name="Cao S."/>
            <person name="Wang X."/>
            <person name="Huang S."/>
            <person name="Wang Y."/>
            <person name="Liu Z."/>
            <person name="Liu W."/>
            <person name="Leng X."/>
            <person name="Peng Y."/>
            <person name="Wang N."/>
            <person name="Wang Y."/>
            <person name="Ma Z."/>
            <person name="Xu X."/>
            <person name="Zhang F."/>
            <person name="Xue H."/>
            <person name="Zhong H."/>
            <person name="Wang Y."/>
            <person name="Zhang K."/>
            <person name="Velt A."/>
            <person name="Avia K."/>
            <person name="Holtgrawe D."/>
            <person name="Grimplet J."/>
            <person name="Matus J.T."/>
            <person name="Ware D."/>
            <person name="Wu X."/>
            <person name="Wang H."/>
            <person name="Liu C."/>
            <person name="Fang Y."/>
            <person name="Rustenholz C."/>
            <person name="Cheng Z."/>
            <person name="Xiao H."/>
            <person name="Zhou Y."/>
        </authorList>
    </citation>
    <scope>NUCLEOTIDE SEQUENCE [LARGE SCALE GENOMIC DNA]</scope>
    <source>
        <strain evidence="15">cv. Pinot noir / PN40024</strain>
        <tissue evidence="14">Leaf</tissue>
    </source>
</reference>
<keyword evidence="11" id="KW-0520">NAD</keyword>
<dbReference type="NCBIfam" id="NF010120">
    <property type="entry name" value="PRK13596.1"/>
    <property type="match status" value="1"/>
</dbReference>
<keyword evidence="5" id="KW-0285">Flavoprotein</keyword>
<keyword evidence="8" id="KW-1278">Translocase</keyword>
<dbReference type="EMBL" id="CP126666">
    <property type="protein sequence ID" value="WKA13236.1"/>
    <property type="molecule type" value="Genomic_DNA"/>
</dbReference>
<dbReference type="PROSITE" id="PS00644">
    <property type="entry name" value="COMPLEX1_51K_1"/>
    <property type="match status" value="1"/>
</dbReference>
<dbReference type="SUPFAM" id="SSF142019">
    <property type="entry name" value="Nqo1 FMN-binding domain-like"/>
    <property type="match status" value="1"/>
</dbReference>
<evidence type="ECO:0000256" key="3">
    <source>
        <dbReference type="ARBA" id="ARBA00007523"/>
    </source>
</evidence>
<dbReference type="InterPro" id="IPR001949">
    <property type="entry name" value="NADH-UbQ_OxRdtase_51kDa_CS"/>
</dbReference>
<evidence type="ECO:0000256" key="9">
    <source>
        <dbReference type="ARBA" id="ARBA00023004"/>
    </source>
</evidence>
<dbReference type="Gene3D" id="1.20.1440.230">
    <property type="entry name" value="NADH-ubiquinone oxidoreductase 51kDa subunit, iron-sulphur binding domain"/>
    <property type="match status" value="1"/>
</dbReference>
<evidence type="ECO:0000256" key="12">
    <source>
        <dbReference type="SAM" id="MobiDB-lite"/>
    </source>
</evidence>
<dbReference type="EMBL" id="CP126666">
    <property type="protein sequence ID" value="WKA13235.1"/>
    <property type="molecule type" value="Genomic_DNA"/>
</dbReference>
<dbReference type="SUPFAM" id="SSF140490">
    <property type="entry name" value="Nqo1C-terminal domain-like"/>
    <property type="match status" value="1"/>
</dbReference>
<dbReference type="SUPFAM" id="SSF142984">
    <property type="entry name" value="Nqo1 middle domain-like"/>
    <property type="match status" value="1"/>
</dbReference>
<keyword evidence="9" id="KW-0408">Iron</keyword>
<dbReference type="SUPFAM" id="SSF56672">
    <property type="entry name" value="DNA/RNA polymerases"/>
    <property type="match status" value="1"/>
</dbReference>
<evidence type="ECO:0000259" key="13">
    <source>
        <dbReference type="PROSITE" id="PS50878"/>
    </source>
</evidence>
<evidence type="ECO:0000256" key="8">
    <source>
        <dbReference type="ARBA" id="ARBA00022967"/>
    </source>
</evidence>
<dbReference type="Pfam" id="PF13966">
    <property type="entry name" value="zf-RVT"/>
    <property type="match status" value="1"/>
</dbReference>
<dbReference type="InterPro" id="IPR026960">
    <property type="entry name" value="RVT-Znf"/>
</dbReference>
<comment type="cofactor">
    <cofactor evidence="1">
        <name>FMN</name>
        <dbReference type="ChEBI" id="CHEBI:58210"/>
    </cofactor>
</comment>
<evidence type="ECO:0000256" key="5">
    <source>
        <dbReference type="ARBA" id="ARBA00022630"/>
    </source>
</evidence>
<evidence type="ECO:0000256" key="11">
    <source>
        <dbReference type="ARBA" id="ARBA00023027"/>
    </source>
</evidence>
<evidence type="ECO:0000256" key="2">
    <source>
        <dbReference type="ARBA" id="ARBA00001966"/>
    </source>
</evidence>
<dbReference type="Pfam" id="PF22461">
    <property type="entry name" value="SLBB_2"/>
    <property type="match status" value="1"/>
</dbReference>
<evidence type="ECO:0000313" key="14">
    <source>
        <dbReference type="EMBL" id="WKA13236.1"/>
    </source>
</evidence>
<dbReference type="Proteomes" id="UP001227230">
    <property type="component" value="Chromosome 19"/>
</dbReference>
<name>A0ABY9E194_VITVI</name>
<dbReference type="PANTHER" id="PTHR11780">
    <property type="entry name" value="NADH-UBIQUINONE OXIDOREDUCTASE FLAVOPROTEIN 1 NDUFV1"/>
    <property type="match status" value="1"/>
</dbReference>
<evidence type="ECO:0000256" key="4">
    <source>
        <dbReference type="ARBA" id="ARBA00022485"/>
    </source>
</evidence>
<dbReference type="NCBIfam" id="TIGR01959">
    <property type="entry name" value="nuoF_fam"/>
    <property type="match status" value="1"/>
</dbReference>
<protein>
    <recommendedName>
        <fullName evidence="13">Reverse transcriptase domain-containing protein</fullName>
    </recommendedName>
</protein>
<dbReference type="InterPro" id="IPR011538">
    <property type="entry name" value="Nuo51_FMN-bd"/>
</dbReference>
<dbReference type="PANTHER" id="PTHR11780:SF10">
    <property type="entry name" value="NADH DEHYDROGENASE [UBIQUINONE] FLAVOPROTEIN 1, MITOCHONDRIAL"/>
    <property type="match status" value="1"/>
</dbReference>
<dbReference type="InterPro" id="IPR011537">
    <property type="entry name" value="NADH-UbQ_OxRdtase_suF"/>
</dbReference>